<sequence>MSRLWCFLLIITLCVGLNNAGVLEKNSVHFKNSLGPNNILRVDCSSKDDFLGVHDLKPGQTFDFSFNDSILKTKFDCTLAQGQGFIHQASFRAYEGGGFIVHYGKENFWDAREDGIYFTHGKETSKLEYKWS</sequence>
<dbReference type="Proteomes" id="UP000028999">
    <property type="component" value="Unassembled WGS sequence"/>
</dbReference>
<dbReference type="GO" id="GO:0060320">
    <property type="term" value="P:rejection of self pollen"/>
    <property type="evidence" value="ECO:0007669"/>
    <property type="project" value="UniProtKB-KW"/>
</dbReference>
<protein>
    <recommendedName>
        <fullName evidence="6">S-protein homolog</fullName>
    </recommendedName>
</protein>
<dbReference type="Gramene" id="CDY18358">
    <property type="protein sequence ID" value="CDY18358"/>
    <property type="gene ID" value="GSBRNA2T00005339001"/>
</dbReference>
<dbReference type="PaxDb" id="3708-A0A078G163"/>
<keyword evidence="5 6" id="KW-0732">Signal</keyword>
<dbReference type="Pfam" id="PF05938">
    <property type="entry name" value="Self-incomp_S1"/>
    <property type="match status" value="1"/>
</dbReference>
<comment type="similarity">
    <text evidence="2 6">Belongs to the plant self-incompatibility (S1) protein family.</text>
</comment>
<dbReference type="InterPro" id="IPR010264">
    <property type="entry name" value="Self-incomp_S1"/>
</dbReference>
<dbReference type="PANTHER" id="PTHR31232:SF135">
    <property type="entry name" value="S-PROTEIN HOMOLOG 9"/>
    <property type="match status" value="1"/>
</dbReference>
<reference evidence="7" key="3">
    <citation type="submission" date="2021-01" db="EMBL/GenBank/DDBJ databases">
        <authorList>
            <consortium name="Genoscope - CEA"/>
            <person name="William W."/>
        </authorList>
    </citation>
    <scope>NUCLEOTIDE SEQUENCE</scope>
</reference>
<evidence type="ECO:0000256" key="6">
    <source>
        <dbReference type="RuleBase" id="RU367044"/>
    </source>
</evidence>
<dbReference type="Proteomes" id="UP001295469">
    <property type="component" value="Chromosome A04"/>
</dbReference>
<evidence type="ECO:0000313" key="9">
    <source>
        <dbReference type="Proteomes" id="UP000028999"/>
    </source>
</evidence>
<proteinExistence type="inferred from homology"/>
<dbReference type="AlphaFoldDB" id="A0A078G163"/>
<dbReference type="EMBL" id="HG994358">
    <property type="protein sequence ID" value="CAF2295761.1"/>
    <property type="molecule type" value="Genomic_DNA"/>
</dbReference>
<keyword evidence="4 6" id="KW-0964">Secreted</keyword>
<evidence type="ECO:0000256" key="2">
    <source>
        <dbReference type="ARBA" id="ARBA00005581"/>
    </source>
</evidence>
<comment type="subcellular location">
    <subcellularLocation>
        <location evidence="1 6">Secreted</location>
    </subcellularLocation>
</comment>
<evidence type="ECO:0000256" key="1">
    <source>
        <dbReference type="ARBA" id="ARBA00004613"/>
    </source>
</evidence>
<accession>A0A078G163</accession>
<dbReference type="OMA" id="CTLAQGQ"/>
<evidence type="ECO:0000256" key="5">
    <source>
        <dbReference type="ARBA" id="ARBA00022729"/>
    </source>
</evidence>
<reference evidence="8" key="2">
    <citation type="submission" date="2014-06" db="EMBL/GenBank/DDBJ databases">
        <authorList>
            <person name="Genoscope - CEA"/>
        </authorList>
    </citation>
    <scope>NUCLEOTIDE SEQUENCE</scope>
</reference>
<keyword evidence="9" id="KW-1185">Reference proteome</keyword>
<evidence type="ECO:0000256" key="3">
    <source>
        <dbReference type="ARBA" id="ARBA00022471"/>
    </source>
</evidence>
<feature type="chain" id="PRO_5041001319" description="S-protein homolog" evidence="6">
    <location>
        <begin position="21"/>
        <end position="132"/>
    </location>
</feature>
<evidence type="ECO:0000256" key="4">
    <source>
        <dbReference type="ARBA" id="ARBA00022525"/>
    </source>
</evidence>
<gene>
    <name evidence="8" type="primary">BnaA04g22290D</name>
    <name evidence="7" type="ORF">DARMORV10_A04P29720.1</name>
    <name evidence="8" type="ORF">GSBRNA2T00005339001</name>
</gene>
<evidence type="ECO:0000313" key="8">
    <source>
        <dbReference type="EMBL" id="CDY18358.1"/>
    </source>
</evidence>
<organism evidence="8 9">
    <name type="scientific">Brassica napus</name>
    <name type="common">Rape</name>
    <dbReference type="NCBI Taxonomy" id="3708"/>
    <lineage>
        <taxon>Eukaryota</taxon>
        <taxon>Viridiplantae</taxon>
        <taxon>Streptophyta</taxon>
        <taxon>Embryophyta</taxon>
        <taxon>Tracheophyta</taxon>
        <taxon>Spermatophyta</taxon>
        <taxon>Magnoliopsida</taxon>
        <taxon>eudicotyledons</taxon>
        <taxon>Gunneridae</taxon>
        <taxon>Pentapetalae</taxon>
        <taxon>rosids</taxon>
        <taxon>malvids</taxon>
        <taxon>Brassicales</taxon>
        <taxon>Brassicaceae</taxon>
        <taxon>Brassiceae</taxon>
        <taxon>Brassica</taxon>
    </lineage>
</organism>
<keyword evidence="3 6" id="KW-0713">Self-incompatibility</keyword>
<dbReference type="PANTHER" id="PTHR31232">
    <property type="match status" value="1"/>
</dbReference>
<evidence type="ECO:0000313" key="7">
    <source>
        <dbReference type="EMBL" id="CAF2295761.1"/>
    </source>
</evidence>
<dbReference type="EMBL" id="LK032085">
    <property type="protein sequence ID" value="CDY18358.1"/>
    <property type="molecule type" value="Genomic_DNA"/>
</dbReference>
<feature type="signal peptide" evidence="6">
    <location>
        <begin position="1"/>
        <end position="20"/>
    </location>
</feature>
<reference evidence="8 9" key="1">
    <citation type="journal article" date="2014" name="Science">
        <title>Plant genetics. Early allopolyploid evolution in the post-Neolithic Brassica napus oilseed genome.</title>
        <authorList>
            <person name="Chalhoub B."/>
            <person name="Denoeud F."/>
            <person name="Liu S."/>
            <person name="Parkin I.A."/>
            <person name="Tang H."/>
            <person name="Wang X."/>
            <person name="Chiquet J."/>
            <person name="Belcram H."/>
            <person name="Tong C."/>
            <person name="Samans B."/>
            <person name="Correa M."/>
            <person name="Da Silva C."/>
            <person name="Just J."/>
            <person name="Falentin C."/>
            <person name="Koh C.S."/>
            <person name="Le Clainche I."/>
            <person name="Bernard M."/>
            <person name="Bento P."/>
            <person name="Noel B."/>
            <person name="Labadie K."/>
            <person name="Alberti A."/>
            <person name="Charles M."/>
            <person name="Arnaud D."/>
            <person name="Guo H."/>
            <person name="Daviaud C."/>
            <person name="Alamery S."/>
            <person name="Jabbari K."/>
            <person name="Zhao M."/>
            <person name="Edger P.P."/>
            <person name="Chelaifa H."/>
            <person name="Tack D."/>
            <person name="Lassalle G."/>
            <person name="Mestiri I."/>
            <person name="Schnel N."/>
            <person name="Le Paslier M.C."/>
            <person name="Fan G."/>
            <person name="Renault V."/>
            <person name="Bayer P.E."/>
            <person name="Golicz A.A."/>
            <person name="Manoli S."/>
            <person name="Lee T.H."/>
            <person name="Thi V.H."/>
            <person name="Chalabi S."/>
            <person name="Hu Q."/>
            <person name="Fan C."/>
            <person name="Tollenaere R."/>
            <person name="Lu Y."/>
            <person name="Battail C."/>
            <person name="Shen J."/>
            <person name="Sidebottom C.H."/>
            <person name="Wang X."/>
            <person name="Canaguier A."/>
            <person name="Chauveau A."/>
            <person name="Berard A."/>
            <person name="Deniot G."/>
            <person name="Guan M."/>
            <person name="Liu Z."/>
            <person name="Sun F."/>
            <person name="Lim Y.P."/>
            <person name="Lyons E."/>
            <person name="Town C.D."/>
            <person name="Bancroft I."/>
            <person name="Wang X."/>
            <person name="Meng J."/>
            <person name="Ma J."/>
            <person name="Pires J.C."/>
            <person name="King G.J."/>
            <person name="Brunel D."/>
            <person name="Delourme R."/>
            <person name="Renard M."/>
            <person name="Aury J.M."/>
            <person name="Adams K.L."/>
            <person name="Batley J."/>
            <person name="Snowdon R.J."/>
            <person name="Tost J."/>
            <person name="Edwards D."/>
            <person name="Zhou Y."/>
            <person name="Hua W."/>
            <person name="Sharpe A.G."/>
            <person name="Paterson A.H."/>
            <person name="Guan C."/>
            <person name="Wincker P."/>
        </authorList>
    </citation>
    <scope>NUCLEOTIDE SEQUENCE [LARGE SCALE GENOMIC DNA]</scope>
    <source>
        <strain evidence="9">cv. Darmor-bzh</strain>
    </source>
</reference>
<name>A0A078G163_BRANA</name>
<dbReference type="GO" id="GO:0005576">
    <property type="term" value="C:extracellular region"/>
    <property type="evidence" value="ECO:0007669"/>
    <property type="project" value="UniProtKB-SubCell"/>
</dbReference>